<dbReference type="Proteomes" id="UP000250462">
    <property type="component" value="Unassembled WGS sequence"/>
</dbReference>
<accession>A0A329QZW7</accession>
<sequence length="146" mass="16540">MEDDTAAWRRQRSDALAARAAALDRKREAETAQARKLLAEFVDELVRLGIPPSRLRARVPERRVTYRTGISGWYLRRNRSLGVDVHGAFYVLDTPWSLRSRLFGADVSPSDPPLTVGAGARDGESMPLARLLQLRLEEIRDEQRNT</sequence>
<gene>
    <name evidence="1" type="ORF">DPM12_03190</name>
</gene>
<dbReference type="AlphaFoldDB" id="A0A329QZW7"/>
<evidence type="ECO:0000313" key="1">
    <source>
        <dbReference type="EMBL" id="RAW17871.1"/>
    </source>
</evidence>
<organism evidence="1 2">
    <name type="scientific">Phytoactinopolyspora halophila</name>
    <dbReference type="NCBI Taxonomy" id="1981511"/>
    <lineage>
        <taxon>Bacteria</taxon>
        <taxon>Bacillati</taxon>
        <taxon>Actinomycetota</taxon>
        <taxon>Actinomycetes</taxon>
        <taxon>Jiangellales</taxon>
        <taxon>Jiangellaceae</taxon>
        <taxon>Phytoactinopolyspora</taxon>
    </lineage>
</organism>
<dbReference type="OrthoDB" id="3254362at2"/>
<dbReference type="RefSeq" id="WP_112256830.1">
    <property type="nucleotide sequence ID" value="NZ_QMIG01000002.1"/>
</dbReference>
<name>A0A329QZW7_9ACTN</name>
<dbReference type="EMBL" id="QMIG01000002">
    <property type="protein sequence ID" value="RAW17871.1"/>
    <property type="molecule type" value="Genomic_DNA"/>
</dbReference>
<keyword evidence="2" id="KW-1185">Reference proteome</keyword>
<proteinExistence type="predicted"/>
<evidence type="ECO:0000313" key="2">
    <source>
        <dbReference type="Proteomes" id="UP000250462"/>
    </source>
</evidence>
<reference evidence="1 2" key="1">
    <citation type="submission" date="2018-06" db="EMBL/GenBank/DDBJ databases">
        <title>Phytoactinopolyspora halophila sp. nov., a novel halophilic actinomycete isolated from a saline soil in China.</title>
        <authorList>
            <person name="Tang S.-K."/>
        </authorList>
    </citation>
    <scope>NUCLEOTIDE SEQUENCE [LARGE SCALE GENOMIC DNA]</scope>
    <source>
        <strain evidence="1 2">YIM 96934</strain>
    </source>
</reference>
<protein>
    <submittedName>
        <fullName evidence="1">Uncharacterized protein</fullName>
    </submittedName>
</protein>
<comment type="caution">
    <text evidence="1">The sequence shown here is derived from an EMBL/GenBank/DDBJ whole genome shotgun (WGS) entry which is preliminary data.</text>
</comment>